<evidence type="ECO:0000313" key="13">
    <source>
        <dbReference type="Proteomes" id="UP000010931"/>
    </source>
</evidence>
<protein>
    <submittedName>
        <fullName evidence="12">Drug resistance MFS transporter, drug:H+ antiporter-2 (14 Spanner) (DHA2) family protein</fullName>
    </submittedName>
</protein>
<comment type="subcellular location">
    <subcellularLocation>
        <location evidence="1">Cell membrane</location>
        <topology evidence="1">Multi-pass membrane protein</topology>
    </subcellularLocation>
</comment>
<dbReference type="InterPro" id="IPR004638">
    <property type="entry name" value="EmrB-like"/>
</dbReference>
<accession>L7F873</accession>
<keyword evidence="8" id="KW-0046">Antibiotic resistance</keyword>
<dbReference type="NCBIfam" id="TIGR00711">
    <property type="entry name" value="efflux_EmrB"/>
    <property type="match status" value="1"/>
</dbReference>
<name>L7F873_STRT8</name>
<dbReference type="Gene3D" id="1.20.1720.10">
    <property type="entry name" value="Multidrug resistance protein D"/>
    <property type="match status" value="1"/>
</dbReference>
<keyword evidence="6 10" id="KW-1133">Transmembrane helix</keyword>
<gene>
    <name evidence="12" type="ORF">STRTUCAR8_03771</name>
</gene>
<dbReference type="PRINTS" id="PR01036">
    <property type="entry name" value="TCRTETB"/>
</dbReference>
<keyword evidence="5 10" id="KW-0812">Transmembrane</keyword>
<dbReference type="Gene3D" id="1.20.1250.20">
    <property type="entry name" value="MFS general substrate transporter like domains"/>
    <property type="match status" value="1"/>
</dbReference>
<dbReference type="GO" id="GO:0005886">
    <property type="term" value="C:plasma membrane"/>
    <property type="evidence" value="ECO:0007669"/>
    <property type="project" value="UniProtKB-SubCell"/>
</dbReference>
<evidence type="ECO:0000256" key="6">
    <source>
        <dbReference type="ARBA" id="ARBA00022989"/>
    </source>
</evidence>
<dbReference type="PROSITE" id="PS50850">
    <property type="entry name" value="MFS"/>
    <property type="match status" value="1"/>
</dbReference>
<dbReference type="GO" id="GO:0022857">
    <property type="term" value="F:transmembrane transporter activity"/>
    <property type="evidence" value="ECO:0007669"/>
    <property type="project" value="InterPro"/>
</dbReference>
<feature type="transmembrane region" description="Helical" evidence="10">
    <location>
        <begin position="50"/>
        <end position="69"/>
    </location>
</feature>
<dbReference type="CDD" id="cd17321">
    <property type="entry name" value="MFS_MMR_MDR_like"/>
    <property type="match status" value="1"/>
</dbReference>
<feature type="transmembrane region" description="Helical" evidence="10">
    <location>
        <begin position="298"/>
        <end position="320"/>
    </location>
</feature>
<evidence type="ECO:0000256" key="9">
    <source>
        <dbReference type="SAM" id="MobiDB-lite"/>
    </source>
</evidence>
<feature type="transmembrane region" description="Helical" evidence="10">
    <location>
        <begin position="227"/>
        <end position="248"/>
    </location>
</feature>
<dbReference type="AlphaFoldDB" id="L7F873"/>
<dbReference type="Proteomes" id="UP000010931">
    <property type="component" value="Unassembled WGS sequence"/>
</dbReference>
<evidence type="ECO:0000313" key="12">
    <source>
        <dbReference type="EMBL" id="ELP66880.1"/>
    </source>
</evidence>
<feature type="transmembrane region" description="Helical" evidence="10">
    <location>
        <begin position="332"/>
        <end position="351"/>
    </location>
</feature>
<keyword evidence="7 10" id="KW-0472">Membrane</keyword>
<feature type="transmembrane region" description="Helical" evidence="10">
    <location>
        <begin position="203"/>
        <end position="221"/>
    </location>
</feature>
<evidence type="ECO:0000256" key="8">
    <source>
        <dbReference type="ARBA" id="ARBA00023251"/>
    </source>
</evidence>
<sequence>MDRMSELSPRRRMLVLAICCMSLLIVSLDVTVLNVALPAMEKDLGASVAGMQWALDAYTLVLASLLMLAGSTADRIGRRRVFLTGLVLFTLGSVLCSLAPNLDSLIVFRMIQAIGGSMLNPVAMSIITNTFTDPRERARAIGVWGAVVGISMAAGPIIGGLLVDSVGWRSIFWINLPVGLAALLLTLRYVPESRAPKARRPDPVGQVLVIALLGSLTYAIIEAPSSPASHTLAFGAVALAALLGLLYYEPRRTEPLIDLRFFRSVPFSGATVVAVSAFAALSGFLFLSTLYLQNVRGLSALHAGLWMLPMAVMCFVCAPISGRLVGSRGPRVPLLTAGIAITASGVLFAGFDAESSNVTLVIGYFLFGLGFGFVNAPITNTAVSGMPRAQAGVAAAVASTSRQTGGTLGVAVIGAVLASGIGAGPYKEVFVAASRPGWWIIAGCGLAVLILGAVTTGGWARRTAERTAGRLDDGEVGSEDASRADAHAGTDTDTNTDGGGGGETGVRGAAGARTAK</sequence>
<feature type="transmembrane region" description="Helical" evidence="10">
    <location>
        <begin position="357"/>
        <end position="378"/>
    </location>
</feature>
<feature type="transmembrane region" description="Helical" evidence="10">
    <location>
        <begin position="106"/>
        <end position="128"/>
    </location>
</feature>
<dbReference type="InterPro" id="IPR020846">
    <property type="entry name" value="MFS_dom"/>
</dbReference>
<evidence type="ECO:0000256" key="5">
    <source>
        <dbReference type="ARBA" id="ARBA00022692"/>
    </source>
</evidence>
<keyword evidence="4" id="KW-1003">Cell membrane</keyword>
<reference evidence="12 13" key="1">
    <citation type="journal article" date="2011" name="Plasmid">
        <title>Streptomyces turgidiscabies Car8 contains a modular pathogenicity island that shares virulence genes with other actinobacterial plant pathogens.</title>
        <authorList>
            <person name="Huguet-Tapia J.C."/>
            <person name="Badger J.H."/>
            <person name="Loria R."/>
            <person name="Pettis G.S."/>
        </authorList>
    </citation>
    <scope>NUCLEOTIDE SEQUENCE [LARGE SCALE GENOMIC DNA]</scope>
    <source>
        <strain evidence="12 13">Car8</strain>
    </source>
</reference>
<evidence type="ECO:0000259" key="11">
    <source>
        <dbReference type="PROSITE" id="PS50850"/>
    </source>
</evidence>
<feature type="domain" description="Major facilitator superfamily (MFS) profile" evidence="11">
    <location>
        <begin position="15"/>
        <end position="460"/>
    </location>
</feature>
<proteinExistence type="inferred from homology"/>
<feature type="transmembrane region" description="Helical" evidence="10">
    <location>
        <begin position="171"/>
        <end position="191"/>
    </location>
</feature>
<dbReference type="STRING" id="85558.T45_00441"/>
<keyword evidence="13" id="KW-1185">Reference proteome</keyword>
<dbReference type="InterPro" id="IPR011701">
    <property type="entry name" value="MFS"/>
</dbReference>
<evidence type="ECO:0000256" key="3">
    <source>
        <dbReference type="ARBA" id="ARBA00022448"/>
    </source>
</evidence>
<feature type="compositionally biased region" description="Basic and acidic residues" evidence="9">
    <location>
        <begin position="480"/>
        <end position="490"/>
    </location>
</feature>
<evidence type="ECO:0000256" key="10">
    <source>
        <dbReference type="SAM" id="Phobius"/>
    </source>
</evidence>
<feature type="region of interest" description="Disordered" evidence="9">
    <location>
        <begin position="470"/>
        <end position="516"/>
    </location>
</feature>
<dbReference type="Pfam" id="PF07690">
    <property type="entry name" value="MFS_1"/>
    <property type="match status" value="1"/>
</dbReference>
<keyword evidence="3" id="KW-0813">Transport</keyword>
<comment type="similarity">
    <text evidence="2">Belongs to the major facilitator superfamily. EmrB family.</text>
</comment>
<dbReference type="SUPFAM" id="SSF103473">
    <property type="entry name" value="MFS general substrate transporter"/>
    <property type="match status" value="1"/>
</dbReference>
<comment type="caution">
    <text evidence="12">The sequence shown here is derived from an EMBL/GenBank/DDBJ whole genome shotgun (WGS) entry which is preliminary data.</text>
</comment>
<dbReference type="EMBL" id="AEJB01000323">
    <property type="protein sequence ID" value="ELP66880.1"/>
    <property type="molecule type" value="Genomic_DNA"/>
</dbReference>
<evidence type="ECO:0000256" key="2">
    <source>
        <dbReference type="ARBA" id="ARBA00008537"/>
    </source>
</evidence>
<dbReference type="PANTHER" id="PTHR42718:SF9">
    <property type="entry name" value="MAJOR FACILITATOR SUPERFAMILY MULTIDRUG TRANSPORTER MFSC"/>
    <property type="match status" value="1"/>
</dbReference>
<dbReference type="PANTHER" id="PTHR42718">
    <property type="entry name" value="MAJOR FACILITATOR SUPERFAMILY MULTIDRUG TRANSPORTER MFSC"/>
    <property type="match status" value="1"/>
</dbReference>
<organism evidence="12 13">
    <name type="scientific">Streptomyces turgidiscabies (strain Car8)</name>
    <dbReference type="NCBI Taxonomy" id="698760"/>
    <lineage>
        <taxon>Bacteria</taxon>
        <taxon>Bacillati</taxon>
        <taxon>Actinomycetota</taxon>
        <taxon>Actinomycetes</taxon>
        <taxon>Kitasatosporales</taxon>
        <taxon>Streptomycetaceae</taxon>
        <taxon>Streptomyces</taxon>
    </lineage>
</organism>
<feature type="transmembrane region" description="Helical" evidence="10">
    <location>
        <begin position="140"/>
        <end position="159"/>
    </location>
</feature>
<feature type="transmembrane region" description="Helical" evidence="10">
    <location>
        <begin position="438"/>
        <end position="460"/>
    </location>
</feature>
<feature type="transmembrane region" description="Helical" evidence="10">
    <location>
        <begin position="269"/>
        <end position="292"/>
    </location>
</feature>
<evidence type="ECO:0000256" key="7">
    <source>
        <dbReference type="ARBA" id="ARBA00023136"/>
    </source>
</evidence>
<dbReference type="InterPro" id="IPR036259">
    <property type="entry name" value="MFS_trans_sf"/>
</dbReference>
<feature type="transmembrane region" description="Helical" evidence="10">
    <location>
        <begin position="81"/>
        <end position="100"/>
    </location>
</feature>
<dbReference type="GO" id="GO:0046677">
    <property type="term" value="P:response to antibiotic"/>
    <property type="evidence" value="ECO:0007669"/>
    <property type="project" value="UniProtKB-KW"/>
</dbReference>
<feature type="compositionally biased region" description="Low complexity" evidence="9">
    <location>
        <begin position="506"/>
        <end position="516"/>
    </location>
</feature>
<evidence type="ECO:0000256" key="1">
    <source>
        <dbReference type="ARBA" id="ARBA00004651"/>
    </source>
</evidence>
<dbReference type="PATRIC" id="fig|698760.3.peg.4366"/>
<feature type="transmembrane region" description="Helical" evidence="10">
    <location>
        <begin position="408"/>
        <end position="426"/>
    </location>
</feature>
<evidence type="ECO:0000256" key="4">
    <source>
        <dbReference type="ARBA" id="ARBA00022475"/>
    </source>
</evidence>